<organism evidence="6 7">
    <name type="scientific">Chitinophaga silvisoli</name>
    <dbReference type="NCBI Taxonomy" id="2291814"/>
    <lineage>
        <taxon>Bacteria</taxon>
        <taxon>Pseudomonadati</taxon>
        <taxon>Bacteroidota</taxon>
        <taxon>Chitinophagia</taxon>
        <taxon>Chitinophagales</taxon>
        <taxon>Chitinophagaceae</taxon>
        <taxon>Chitinophaga</taxon>
    </lineage>
</organism>
<evidence type="ECO:0000313" key="6">
    <source>
        <dbReference type="EMBL" id="RFM36503.1"/>
    </source>
</evidence>
<dbReference type="InterPro" id="IPR011247">
    <property type="entry name" value="Chemotax_prot-Glu_Me-esterase"/>
</dbReference>
<dbReference type="Proteomes" id="UP000261174">
    <property type="component" value="Unassembled WGS sequence"/>
</dbReference>
<evidence type="ECO:0000256" key="2">
    <source>
        <dbReference type="ARBA" id="ARBA00039140"/>
    </source>
</evidence>
<evidence type="ECO:0000256" key="4">
    <source>
        <dbReference type="PROSITE-ProRule" id="PRU00050"/>
    </source>
</evidence>
<dbReference type="PROSITE" id="PS50122">
    <property type="entry name" value="CHEB"/>
    <property type="match status" value="1"/>
</dbReference>
<reference evidence="6 7" key="1">
    <citation type="submission" date="2018-08" db="EMBL/GenBank/DDBJ databases">
        <title>Chitinophaga sp. K20C18050901, a novel bacterium isolated from forest soil.</title>
        <authorList>
            <person name="Wang C."/>
        </authorList>
    </citation>
    <scope>NUCLEOTIDE SEQUENCE [LARGE SCALE GENOMIC DNA]</scope>
    <source>
        <strain evidence="6 7">K20C18050901</strain>
    </source>
</reference>
<proteinExistence type="predicted"/>
<feature type="domain" description="CheB-type methylesterase" evidence="5">
    <location>
        <begin position="1"/>
        <end position="189"/>
    </location>
</feature>
<dbReference type="SUPFAM" id="SSF52738">
    <property type="entry name" value="Methylesterase CheB, C-terminal domain"/>
    <property type="match status" value="1"/>
</dbReference>
<evidence type="ECO:0000259" key="5">
    <source>
        <dbReference type="PROSITE" id="PS50122"/>
    </source>
</evidence>
<dbReference type="GO" id="GO:0005737">
    <property type="term" value="C:cytoplasm"/>
    <property type="evidence" value="ECO:0007669"/>
    <property type="project" value="InterPro"/>
</dbReference>
<dbReference type="Pfam" id="PF01339">
    <property type="entry name" value="CheB_methylest"/>
    <property type="match status" value="1"/>
</dbReference>
<dbReference type="GO" id="GO:0006935">
    <property type="term" value="P:chemotaxis"/>
    <property type="evidence" value="ECO:0007669"/>
    <property type="project" value="UniProtKB-UniRule"/>
</dbReference>
<name>A0A3E1P8K0_9BACT</name>
<dbReference type="InterPro" id="IPR035909">
    <property type="entry name" value="CheB_C"/>
</dbReference>
<dbReference type="EMBL" id="QTJV01000001">
    <property type="protein sequence ID" value="RFM36503.1"/>
    <property type="molecule type" value="Genomic_DNA"/>
</dbReference>
<sequence length="346" mass="38297">MENRNIIVIGASAGGFEAIKQLINDLPADLDAAIFIVWHMSPDVRGILPHVINKMGRLKASHAIDKEKFINRHVYVAPPDHHLLIEDDRVRVTRGPKENRFRPAIDPLFRSAAFSYASRVIGVILSGALDDGVAGLWAIKQQGGLAVVQDPLDAEVSSMPANAINAVRVNHIVPIKDMGALLTKLVQEQAPAPTSGENIDHERTVMEVRLAMNEKLSKKEIFEYGELTPYTCPECHGVLTALREGDRIRFRCHTGHAFSADSLLAGITGYVEETLWNTLRSVQESILLLNHMGDHFAEANQPKVAAMYFKKAADAARLADVIRQATFNHEQLNTDNIRDQANEQPN</sequence>
<dbReference type="PANTHER" id="PTHR42872:SF6">
    <property type="entry name" value="PROTEIN-GLUTAMATE METHYLESTERASE_PROTEIN-GLUTAMINE GLUTAMINASE"/>
    <property type="match status" value="1"/>
</dbReference>
<dbReference type="CDD" id="cd16433">
    <property type="entry name" value="CheB"/>
    <property type="match status" value="1"/>
</dbReference>
<dbReference type="EC" id="3.1.1.61" evidence="2"/>
<evidence type="ECO:0000313" key="7">
    <source>
        <dbReference type="Proteomes" id="UP000261174"/>
    </source>
</evidence>
<dbReference type="GO" id="GO:0000156">
    <property type="term" value="F:phosphorelay response regulator activity"/>
    <property type="evidence" value="ECO:0007669"/>
    <property type="project" value="InterPro"/>
</dbReference>
<comment type="catalytic activity">
    <reaction evidence="3">
        <text>[protein]-L-glutamate 5-O-methyl ester + H2O = L-glutamyl-[protein] + methanol + H(+)</text>
        <dbReference type="Rhea" id="RHEA:23236"/>
        <dbReference type="Rhea" id="RHEA-COMP:10208"/>
        <dbReference type="Rhea" id="RHEA-COMP:10311"/>
        <dbReference type="ChEBI" id="CHEBI:15377"/>
        <dbReference type="ChEBI" id="CHEBI:15378"/>
        <dbReference type="ChEBI" id="CHEBI:17790"/>
        <dbReference type="ChEBI" id="CHEBI:29973"/>
        <dbReference type="ChEBI" id="CHEBI:82795"/>
        <dbReference type="EC" id="3.1.1.61"/>
    </reaction>
</comment>
<dbReference type="PIRSF" id="PIRSF036461">
    <property type="entry name" value="Chmtx_methlestr"/>
    <property type="match status" value="1"/>
</dbReference>
<keyword evidence="7" id="KW-1185">Reference proteome</keyword>
<dbReference type="OrthoDB" id="1524092at2"/>
<protein>
    <recommendedName>
        <fullName evidence="2">protein-glutamate methylesterase</fullName>
        <ecNumber evidence="2">3.1.1.61</ecNumber>
    </recommendedName>
</protein>
<evidence type="ECO:0000256" key="1">
    <source>
        <dbReference type="ARBA" id="ARBA00022801"/>
    </source>
</evidence>
<evidence type="ECO:0000256" key="3">
    <source>
        <dbReference type="ARBA" id="ARBA00048267"/>
    </source>
</evidence>
<dbReference type="RefSeq" id="WP_116851826.1">
    <property type="nucleotide sequence ID" value="NZ_QTJV01000001.1"/>
</dbReference>
<feature type="active site" evidence="4">
    <location>
        <position position="39"/>
    </location>
</feature>
<feature type="active site" evidence="4">
    <location>
        <position position="131"/>
    </location>
</feature>
<keyword evidence="1 4" id="KW-0378">Hydrolase</keyword>
<dbReference type="Gene3D" id="3.40.50.180">
    <property type="entry name" value="Methylesterase CheB, C-terminal domain"/>
    <property type="match status" value="1"/>
</dbReference>
<comment type="caution">
    <text evidence="6">The sequence shown here is derived from an EMBL/GenBank/DDBJ whole genome shotgun (WGS) entry which is preliminary data.</text>
</comment>
<dbReference type="AlphaFoldDB" id="A0A3E1P8K0"/>
<keyword evidence="4" id="KW-0145">Chemotaxis</keyword>
<dbReference type="GO" id="GO:0008984">
    <property type="term" value="F:protein-glutamate methylesterase activity"/>
    <property type="evidence" value="ECO:0007669"/>
    <property type="project" value="UniProtKB-EC"/>
</dbReference>
<dbReference type="InterPro" id="IPR000673">
    <property type="entry name" value="Sig_transdc_resp-reg_Me-estase"/>
</dbReference>
<dbReference type="PANTHER" id="PTHR42872">
    <property type="entry name" value="PROTEIN-GLUTAMATE METHYLESTERASE/PROTEIN-GLUTAMINE GLUTAMINASE"/>
    <property type="match status" value="1"/>
</dbReference>
<accession>A0A3E1P8K0</accession>
<gene>
    <name evidence="6" type="ORF">DXN04_03090</name>
</gene>
<feature type="active site" evidence="4">
    <location>
        <position position="12"/>
    </location>
</feature>